<proteinExistence type="predicted"/>
<organism evidence="2 3">
    <name type="scientific">Jaminaea rosea</name>
    <dbReference type="NCBI Taxonomy" id="1569628"/>
    <lineage>
        <taxon>Eukaryota</taxon>
        <taxon>Fungi</taxon>
        <taxon>Dikarya</taxon>
        <taxon>Basidiomycota</taxon>
        <taxon>Ustilaginomycotina</taxon>
        <taxon>Exobasidiomycetes</taxon>
        <taxon>Microstromatales</taxon>
        <taxon>Microstromatales incertae sedis</taxon>
        <taxon>Jaminaea</taxon>
    </lineage>
</organism>
<feature type="region of interest" description="Disordered" evidence="1">
    <location>
        <begin position="126"/>
        <end position="158"/>
    </location>
</feature>
<feature type="compositionally biased region" description="Acidic residues" evidence="1">
    <location>
        <begin position="126"/>
        <end position="136"/>
    </location>
</feature>
<dbReference type="AlphaFoldDB" id="A0A316URS0"/>
<protein>
    <submittedName>
        <fullName evidence="2">Uncharacterized protein</fullName>
    </submittedName>
</protein>
<reference evidence="2 3" key="1">
    <citation type="journal article" date="2018" name="Mol. Biol. Evol.">
        <title>Broad Genomic Sampling Reveals a Smut Pathogenic Ancestry of the Fungal Clade Ustilaginomycotina.</title>
        <authorList>
            <person name="Kijpornyongpan T."/>
            <person name="Mondo S.J."/>
            <person name="Barry K."/>
            <person name="Sandor L."/>
            <person name="Lee J."/>
            <person name="Lipzen A."/>
            <person name="Pangilinan J."/>
            <person name="LaButti K."/>
            <person name="Hainaut M."/>
            <person name="Henrissat B."/>
            <person name="Grigoriev I.V."/>
            <person name="Spatafora J.W."/>
            <person name="Aime M.C."/>
        </authorList>
    </citation>
    <scope>NUCLEOTIDE SEQUENCE [LARGE SCALE GENOMIC DNA]</scope>
    <source>
        <strain evidence="2 3">MCA 5214</strain>
    </source>
</reference>
<dbReference type="RefSeq" id="XP_025362621.1">
    <property type="nucleotide sequence ID" value="XM_025503604.1"/>
</dbReference>
<dbReference type="GeneID" id="37025427"/>
<gene>
    <name evidence="2" type="ORF">BDZ90DRAFT_159932</name>
</gene>
<dbReference type="Proteomes" id="UP000245884">
    <property type="component" value="Unassembled WGS sequence"/>
</dbReference>
<accession>A0A316URS0</accession>
<evidence type="ECO:0000256" key="1">
    <source>
        <dbReference type="SAM" id="MobiDB-lite"/>
    </source>
</evidence>
<dbReference type="EMBL" id="KZ819666">
    <property type="protein sequence ID" value="PWN28009.1"/>
    <property type="molecule type" value="Genomic_DNA"/>
</dbReference>
<name>A0A316URS0_9BASI</name>
<evidence type="ECO:0000313" key="2">
    <source>
        <dbReference type="EMBL" id="PWN28009.1"/>
    </source>
</evidence>
<evidence type="ECO:0000313" key="3">
    <source>
        <dbReference type="Proteomes" id="UP000245884"/>
    </source>
</evidence>
<sequence>MADTRCCLRCSSSRTPYPPSRMMVHITWSMTPMTCRPVRSSSHCSVQHYLSPLLDYHAGTASNTSFVINTSPPFTSPLPPSRRLTVCPIFTRPPPPSHFQTLAPTPRRPDAPTPLRLCYSLASLADEEEREGSEEATGERRAINTLHESRSLEEARVA</sequence>
<keyword evidence="3" id="KW-1185">Reference proteome</keyword>
<feature type="compositionally biased region" description="Basic and acidic residues" evidence="1">
    <location>
        <begin position="137"/>
        <end position="158"/>
    </location>
</feature>